<proteinExistence type="inferred from homology"/>
<comment type="cofactor">
    <cofactor evidence="1 4">
        <name>(R)-lipoate</name>
        <dbReference type="ChEBI" id="CHEBI:83088"/>
    </cofactor>
</comment>
<dbReference type="GO" id="GO:0006086">
    <property type="term" value="P:pyruvate decarboxylation to acetyl-CoA"/>
    <property type="evidence" value="ECO:0007669"/>
    <property type="project" value="InterPro"/>
</dbReference>
<dbReference type="SUPFAM" id="SSF47005">
    <property type="entry name" value="Peripheral subunit-binding domain of 2-oxo acid dehydrogenase complex"/>
    <property type="match status" value="1"/>
</dbReference>
<organism evidence="8 9">
    <name type="scientific">Planctomyces bekefii</name>
    <dbReference type="NCBI Taxonomy" id="1653850"/>
    <lineage>
        <taxon>Bacteria</taxon>
        <taxon>Pseudomonadati</taxon>
        <taxon>Planctomycetota</taxon>
        <taxon>Planctomycetia</taxon>
        <taxon>Planctomycetales</taxon>
        <taxon>Planctomycetaceae</taxon>
        <taxon>Planctomyces</taxon>
    </lineage>
</organism>
<dbReference type="InterPro" id="IPR001078">
    <property type="entry name" value="2-oxoacid_DH_actylTfrase"/>
</dbReference>
<protein>
    <recommendedName>
        <fullName evidence="4">Dihydrolipoamide acetyltransferase component of pyruvate dehydrogenase complex</fullName>
        <ecNumber evidence="4">2.3.1.-</ecNumber>
    </recommendedName>
</protein>
<dbReference type="InterPro" id="IPR011053">
    <property type="entry name" value="Single_hybrid_motif"/>
</dbReference>
<dbReference type="InterPro" id="IPR036625">
    <property type="entry name" value="E3-bd_dom_sf"/>
</dbReference>
<feature type="compositionally biased region" description="Basic and acidic residues" evidence="5">
    <location>
        <begin position="1"/>
        <end position="28"/>
    </location>
</feature>
<accession>A0A5C6M5Y4</accession>
<dbReference type="Pfam" id="PF00364">
    <property type="entry name" value="Biotin_lipoyl"/>
    <property type="match status" value="1"/>
</dbReference>
<dbReference type="SUPFAM" id="SSF52777">
    <property type="entry name" value="CoA-dependent acyltransferases"/>
    <property type="match status" value="1"/>
</dbReference>
<dbReference type="CDD" id="cd06849">
    <property type="entry name" value="lipoyl_domain"/>
    <property type="match status" value="1"/>
</dbReference>
<name>A0A5C6M5Y4_9PLAN</name>
<comment type="similarity">
    <text evidence="2 4">Belongs to the 2-oxoacid dehydrogenase family.</text>
</comment>
<evidence type="ECO:0000313" key="8">
    <source>
        <dbReference type="EMBL" id="TWW09529.1"/>
    </source>
</evidence>
<dbReference type="Gene3D" id="3.30.559.10">
    <property type="entry name" value="Chloramphenicol acetyltransferase-like domain"/>
    <property type="match status" value="1"/>
</dbReference>
<gene>
    <name evidence="8" type="primary">pdhB</name>
    <name evidence="8" type="ORF">E3A20_13420</name>
</gene>
<dbReference type="EMBL" id="SRHE01000248">
    <property type="protein sequence ID" value="TWW09529.1"/>
    <property type="molecule type" value="Genomic_DNA"/>
</dbReference>
<dbReference type="Gene3D" id="2.40.50.100">
    <property type="match status" value="1"/>
</dbReference>
<dbReference type="Pfam" id="PF00198">
    <property type="entry name" value="2-oxoacid_dh"/>
    <property type="match status" value="1"/>
</dbReference>
<dbReference type="PROSITE" id="PS50968">
    <property type="entry name" value="BIOTINYL_LIPOYL"/>
    <property type="match status" value="1"/>
</dbReference>
<dbReference type="AlphaFoldDB" id="A0A5C6M5Y4"/>
<feature type="domain" description="Lipoyl-binding" evidence="6">
    <location>
        <begin position="1"/>
        <end position="59"/>
    </location>
</feature>
<dbReference type="InterPro" id="IPR045257">
    <property type="entry name" value="E2/Pdx1"/>
</dbReference>
<feature type="region of interest" description="Disordered" evidence="5">
    <location>
        <begin position="1"/>
        <end position="30"/>
    </location>
</feature>
<dbReference type="GO" id="GO:0045254">
    <property type="term" value="C:pyruvate dehydrogenase complex"/>
    <property type="evidence" value="ECO:0007669"/>
    <property type="project" value="InterPro"/>
</dbReference>
<dbReference type="PANTHER" id="PTHR23151:SF90">
    <property type="entry name" value="DIHYDROLIPOYLLYSINE-RESIDUE ACETYLTRANSFERASE COMPONENT OF PYRUVATE DEHYDROGENASE COMPLEX, MITOCHONDRIAL-RELATED"/>
    <property type="match status" value="1"/>
</dbReference>
<dbReference type="Gene3D" id="4.10.320.10">
    <property type="entry name" value="E3-binding domain"/>
    <property type="match status" value="1"/>
</dbReference>
<dbReference type="SUPFAM" id="SSF51230">
    <property type="entry name" value="Single hybrid motif"/>
    <property type="match status" value="1"/>
</dbReference>
<evidence type="ECO:0000259" key="6">
    <source>
        <dbReference type="PROSITE" id="PS50968"/>
    </source>
</evidence>
<dbReference type="PROSITE" id="PS51826">
    <property type="entry name" value="PSBD"/>
    <property type="match status" value="1"/>
</dbReference>
<evidence type="ECO:0000256" key="2">
    <source>
        <dbReference type="ARBA" id="ARBA00007317"/>
    </source>
</evidence>
<keyword evidence="9" id="KW-1185">Reference proteome</keyword>
<reference evidence="8 9" key="1">
    <citation type="submission" date="2019-08" db="EMBL/GenBank/DDBJ databases">
        <title>100 year-old enigma solved: identification of Planctomyces bekefii, the type genus and species of the phylum Planctomycetes.</title>
        <authorList>
            <person name="Svetlana D.N."/>
            <person name="Overmann J."/>
        </authorList>
    </citation>
    <scope>NUCLEOTIDE SEQUENCE [LARGE SCALE GENOMIC DNA]</scope>
    <source>
        <strain evidence="8">Phe10_nw2017</strain>
    </source>
</reference>
<dbReference type="GO" id="GO:0016746">
    <property type="term" value="F:acyltransferase activity"/>
    <property type="evidence" value="ECO:0007669"/>
    <property type="project" value="UniProtKB-KW"/>
</dbReference>
<evidence type="ECO:0000256" key="3">
    <source>
        <dbReference type="ARBA" id="ARBA00022823"/>
    </source>
</evidence>
<reference evidence="8 9" key="2">
    <citation type="submission" date="2019-08" db="EMBL/GenBank/DDBJ databases">
        <authorList>
            <person name="Henke P."/>
        </authorList>
    </citation>
    <scope>NUCLEOTIDE SEQUENCE [LARGE SCALE GENOMIC DNA]</scope>
    <source>
        <strain evidence="8">Phe10_nw2017</strain>
    </source>
</reference>
<dbReference type="PANTHER" id="PTHR23151">
    <property type="entry name" value="DIHYDROLIPOAMIDE ACETYL/SUCCINYL-TRANSFERASE-RELATED"/>
    <property type="match status" value="1"/>
</dbReference>
<evidence type="ECO:0000256" key="4">
    <source>
        <dbReference type="RuleBase" id="RU003423"/>
    </source>
</evidence>
<dbReference type="EC" id="2.3.1.-" evidence="4"/>
<feature type="domain" description="Peripheral subunit-binding (PSBD)" evidence="7">
    <location>
        <begin position="115"/>
        <end position="152"/>
    </location>
</feature>
<evidence type="ECO:0000256" key="5">
    <source>
        <dbReference type="SAM" id="MobiDB-lite"/>
    </source>
</evidence>
<dbReference type="InterPro" id="IPR023213">
    <property type="entry name" value="CAT-like_dom_sf"/>
</dbReference>
<sequence length="401" mass="42353">MPIGSKKEGDAVREGEPLVEIETDKATQEYESPEEGVLLKVIVQPGKTVRLRTPIAVIGEPGEKVDLDKLLAPKTAPAAAEGAKHTDTKGTPIASVQLPAVPASKAPLQTSGRLKASPLARKIAAEKGVDLGTIAGSGPAGRVVMRDLESMAAGAVAAPVAAVPVPAGSGDEVYPVNMMRKTIAKRLLAAKNDAPHFYLTVSADMRKINDWRARLNAEAEKSQGKLAKVSVNDLVIMAVSRALRQHPMVNASWQGDHILKFGSVHVALAVALTDGLVTPVIHHTDKLGVREIAAKSRDLATRAKEGKLSNDAYLGGTFTISNLGMFGVEEFTAIINPPQAAILAVGAAVPTPWVDDRGQVVVVPRMKMTMSCDHRVVDGAIGAQFLKTLVQYLEDPLAILS</sequence>
<keyword evidence="4 8" id="KW-0808">Transferase</keyword>
<keyword evidence="8" id="KW-0670">Pyruvate</keyword>
<evidence type="ECO:0000313" key="9">
    <source>
        <dbReference type="Proteomes" id="UP000321083"/>
    </source>
</evidence>
<keyword evidence="4" id="KW-0012">Acyltransferase</keyword>
<evidence type="ECO:0000259" key="7">
    <source>
        <dbReference type="PROSITE" id="PS51826"/>
    </source>
</evidence>
<keyword evidence="3 4" id="KW-0450">Lipoyl</keyword>
<dbReference type="Pfam" id="PF02817">
    <property type="entry name" value="E3_binding"/>
    <property type="match status" value="1"/>
</dbReference>
<dbReference type="InterPro" id="IPR004167">
    <property type="entry name" value="PSBD"/>
</dbReference>
<dbReference type="Proteomes" id="UP000321083">
    <property type="component" value="Unassembled WGS sequence"/>
</dbReference>
<dbReference type="InterPro" id="IPR000089">
    <property type="entry name" value="Biotin_lipoyl"/>
</dbReference>
<comment type="caution">
    <text evidence="8">The sequence shown here is derived from an EMBL/GenBank/DDBJ whole genome shotgun (WGS) entry which is preliminary data.</text>
</comment>
<evidence type="ECO:0000256" key="1">
    <source>
        <dbReference type="ARBA" id="ARBA00001938"/>
    </source>
</evidence>